<accession>A0AAV5IA66</accession>
<evidence type="ECO:0000313" key="2">
    <source>
        <dbReference type="EMBL" id="GKU98018.1"/>
    </source>
</evidence>
<sequence>MGTGKVETDVELKASAEKFHEVFCGRPHHISNVSPDKIQGVELHDGEWGKEGSIICWSYVHDGEAKIAKEKVEAIDPKNNSITFRVIEGDLLKEYKSFIVKIDVTPKGEGSVAHWTLEYEKLKDDVPHPETLLGFCSEVSKELDNHLTSTQA</sequence>
<dbReference type="Pfam" id="PF00407">
    <property type="entry name" value="Bet_v_1"/>
    <property type="match status" value="1"/>
</dbReference>
<comment type="caution">
    <text evidence="2">The sequence shown here is derived from an EMBL/GenBank/DDBJ whole genome shotgun (WGS) entry which is preliminary data.</text>
</comment>
<name>A0AAV5IA66_9ROSI</name>
<evidence type="ECO:0000313" key="3">
    <source>
        <dbReference type="Proteomes" id="UP001054252"/>
    </source>
</evidence>
<organism evidence="2 3">
    <name type="scientific">Rubroshorea leprosula</name>
    <dbReference type="NCBI Taxonomy" id="152421"/>
    <lineage>
        <taxon>Eukaryota</taxon>
        <taxon>Viridiplantae</taxon>
        <taxon>Streptophyta</taxon>
        <taxon>Embryophyta</taxon>
        <taxon>Tracheophyta</taxon>
        <taxon>Spermatophyta</taxon>
        <taxon>Magnoliopsida</taxon>
        <taxon>eudicotyledons</taxon>
        <taxon>Gunneridae</taxon>
        <taxon>Pentapetalae</taxon>
        <taxon>rosids</taxon>
        <taxon>malvids</taxon>
        <taxon>Malvales</taxon>
        <taxon>Dipterocarpaceae</taxon>
        <taxon>Rubroshorea</taxon>
    </lineage>
</organism>
<dbReference type="InterPro" id="IPR051761">
    <property type="entry name" value="MLP-like_ligand-binding"/>
</dbReference>
<dbReference type="SUPFAM" id="SSF55961">
    <property type="entry name" value="Bet v1-like"/>
    <property type="match status" value="1"/>
</dbReference>
<evidence type="ECO:0000259" key="1">
    <source>
        <dbReference type="SMART" id="SM01037"/>
    </source>
</evidence>
<dbReference type="PANTHER" id="PTHR31907">
    <property type="entry name" value="MLP-LIKE PROTEIN 423"/>
    <property type="match status" value="1"/>
</dbReference>
<dbReference type="AlphaFoldDB" id="A0AAV5IA66"/>
<reference evidence="2 3" key="1">
    <citation type="journal article" date="2021" name="Commun. Biol.">
        <title>The genome of Shorea leprosula (Dipterocarpaceae) highlights the ecological relevance of drought in aseasonal tropical rainforests.</title>
        <authorList>
            <person name="Ng K.K.S."/>
            <person name="Kobayashi M.J."/>
            <person name="Fawcett J.A."/>
            <person name="Hatakeyama M."/>
            <person name="Paape T."/>
            <person name="Ng C.H."/>
            <person name="Ang C.C."/>
            <person name="Tnah L.H."/>
            <person name="Lee C.T."/>
            <person name="Nishiyama T."/>
            <person name="Sese J."/>
            <person name="O'Brien M.J."/>
            <person name="Copetti D."/>
            <person name="Mohd Noor M.I."/>
            <person name="Ong R.C."/>
            <person name="Putra M."/>
            <person name="Sireger I.Z."/>
            <person name="Indrioko S."/>
            <person name="Kosugi Y."/>
            <person name="Izuno A."/>
            <person name="Isagi Y."/>
            <person name="Lee S.L."/>
            <person name="Shimizu K.K."/>
        </authorList>
    </citation>
    <scope>NUCLEOTIDE SEQUENCE [LARGE SCALE GENOMIC DNA]</scope>
    <source>
        <strain evidence="2">214</strain>
    </source>
</reference>
<dbReference type="InterPro" id="IPR000916">
    <property type="entry name" value="Bet_v_I/MLP"/>
</dbReference>
<proteinExistence type="predicted"/>
<dbReference type="Gene3D" id="3.30.530.20">
    <property type="match status" value="1"/>
</dbReference>
<protein>
    <recommendedName>
        <fullName evidence="1">Bet v I/Major latex protein domain-containing protein</fullName>
    </recommendedName>
</protein>
<keyword evidence="3" id="KW-1185">Reference proteome</keyword>
<feature type="domain" description="Bet v I/Major latex protein" evidence="1">
    <location>
        <begin position="1"/>
        <end position="150"/>
    </location>
</feature>
<gene>
    <name evidence="2" type="ORF">SLEP1_g11075</name>
</gene>
<dbReference type="GO" id="GO:0006952">
    <property type="term" value="P:defense response"/>
    <property type="evidence" value="ECO:0007669"/>
    <property type="project" value="InterPro"/>
</dbReference>
<dbReference type="InterPro" id="IPR023393">
    <property type="entry name" value="START-like_dom_sf"/>
</dbReference>
<dbReference type="SMART" id="SM01037">
    <property type="entry name" value="Bet_v_1"/>
    <property type="match status" value="1"/>
</dbReference>
<dbReference type="CDD" id="cd07816">
    <property type="entry name" value="Bet_v1-like"/>
    <property type="match status" value="1"/>
</dbReference>
<dbReference type="Proteomes" id="UP001054252">
    <property type="component" value="Unassembled WGS sequence"/>
</dbReference>
<dbReference type="EMBL" id="BPVZ01000012">
    <property type="protein sequence ID" value="GKU98018.1"/>
    <property type="molecule type" value="Genomic_DNA"/>
</dbReference>